<keyword evidence="1" id="KW-0472">Membrane</keyword>
<keyword evidence="3" id="KW-1185">Reference proteome</keyword>
<name>A0A2W7FTN9_9BACT</name>
<organism evidence="2 3">
    <name type="scientific">Metamycoplasma auris</name>
    <dbReference type="NCBI Taxonomy" id="51363"/>
    <lineage>
        <taxon>Bacteria</taxon>
        <taxon>Bacillati</taxon>
        <taxon>Mycoplasmatota</taxon>
        <taxon>Mycoplasmoidales</taxon>
        <taxon>Metamycoplasmataceae</taxon>
        <taxon>Metamycoplasma</taxon>
    </lineage>
</organism>
<keyword evidence="1" id="KW-1133">Transmembrane helix</keyword>
<feature type="non-terminal residue" evidence="2">
    <location>
        <position position="1"/>
    </location>
</feature>
<protein>
    <submittedName>
        <fullName evidence="2">Uncharacterized protein</fullName>
    </submittedName>
</protein>
<dbReference type="AlphaFoldDB" id="A0A2W7FTN9"/>
<feature type="transmembrane region" description="Helical" evidence="1">
    <location>
        <begin position="21"/>
        <end position="38"/>
    </location>
</feature>
<reference evidence="2 3" key="1">
    <citation type="submission" date="2018-06" db="EMBL/GenBank/DDBJ databases">
        <title>Genomic Encyclopedia of Archaeal and Bacterial Type Strains, Phase II (KMG-II): from individual species to whole genera.</title>
        <authorList>
            <person name="Goeker M."/>
        </authorList>
    </citation>
    <scope>NUCLEOTIDE SEQUENCE [LARGE SCALE GENOMIC DNA]</scope>
    <source>
        <strain evidence="2 3">ATCC 51348</strain>
    </source>
</reference>
<proteinExistence type="predicted"/>
<keyword evidence="1" id="KW-0812">Transmembrane</keyword>
<comment type="caution">
    <text evidence="2">The sequence shown here is derived from an EMBL/GenBank/DDBJ whole genome shotgun (WGS) entry which is preliminary data.</text>
</comment>
<evidence type="ECO:0000256" key="1">
    <source>
        <dbReference type="SAM" id="Phobius"/>
    </source>
</evidence>
<evidence type="ECO:0000313" key="3">
    <source>
        <dbReference type="Proteomes" id="UP000249646"/>
    </source>
</evidence>
<sequence length="47" mass="5597">KKKKKSIIFALHARVLHKPKLFSFIYLVSDLIFYIFLANKAKKIFDN</sequence>
<evidence type="ECO:0000313" key="2">
    <source>
        <dbReference type="EMBL" id="PZV97739.1"/>
    </source>
</evidence>
<dbReference type="EMBL" id="QKUB01000020">
    <property type="protein sequence ID" value="PZV97739.1"/>
    <property type="molecule type" value="Genomic_DNA"/>
</dbReference>
<dbReference type="Proteomes" id="UP000249646">
    <property type="component" value="Unassembled WGS sequence"/>
</dbReference>
<gene>
    <name evidence="2" type="ORF">BCF89_1205</name>
</gene>
<accession>A0A2W7FTN9</accession>